<reference evidence="7 8" key="2">
    <citation type="submission" date="2015-01" db="EMBL/GenBank/DDBJ databases">
        <title>Complete genome sequence of Pyrinomonas methylaliphatogenes type strain K22T.</title>
        <authorList>
            <person name="Lee K.C.Y."/>
            <person name="Power J.F."/>
            <person name="Dunfield P.F."/>
            <person name="Morgan X.C."/>
            <person name="Huttenhower C."/>
            <person name="Stott M.B."/>
        </authorList>
    </citation>
    <scope>NUCLEOTIDE SEQUENCE [LARGE SCALE GENOMIC DNA]</scope>
    <source>
        <strain evidence="7 8">K22</strain>
    </source>
</reference>
<dbReference type="InterPro" id="IPR018485">
    <property type="entry name" value="FGGY_C"/>
</dbReference>
<dbReference type="InterPro" id="IPR018484">
    <property type="entry name" value="FGGY_N"/>
</dbReference>
<evidence type="ECO:0000259" key="6">
    <source>
        <dbReference type="Pfam" id="PF02782"/>
    </source>
</evidence>
<protein>
    <submittedName>
        <fullName evidence="7">Pentulose/hexulose kinase</fullName>
        <ecNumber evidence="7">2.7.1.12</ecNumber>
    </submittedName>
</protein>
<evidence type="ECO:0000256" key="1">
    <source>
        <dbReference type="ARBA" id="ARBA00009156"/>
    </source>
</evidence>
<dbReference type="Pfam" id="PF02782">
    <property type="entry name" value="FGGY_C"/>
    <property type="match status" value="1"/>
</dbReference>
<dbReference type="PROSITE" id="PS00445">
    <property type="entry name" value="FGGY_KINASES_2"/>
    <property type="match status" value="1"/>
</dbReference>
<accession>A0A0B6WZI0</accession>
<dbReference type="Gene3D" id="3.30.420.40">
    <property type="match status" value="2"/>
</dbReference>
<dbReference type="InterPro" id="IPR050406">
    <property type="entry name" value="FGGY_Carb_Kinase"/>
</dbReference>
<keyword evidence="3 4" id="KW-0418">Kinase</keyword>
<evidence type="ECO:0000256" key="3">
    <source>
        <dbReference type="ARBA" id="ARBA00022777"/>
    </source>
</evidence>
<feature type="domain" description="Carbohydrate kinase FGGY C-terminal" evidence="6">
    <location>
        <begin position="275"/>
        <end position="458"/>
    </location>
</feature>
<dbReference type="GO" id="GO:0005975">
    <property type="term" value="P:carbohydrate metabolic process"/>
    <property type="evidence" value="ECO:0007669"/>
    <property type="project" value="InterPro"/>
</dbReference>
<feature type="domain" description="Carbohydrate kinase FGGY N-terminal" evidence="5">
    <location>
        <begin position="21"/>
        <end position="244"/>
    </location>
</feature>
<dbReference type="Proteomes" id="UP000031518">
    <property type="component" value="Unassembled WGS sequence"/>
</dbReference>
<dbReference type="EMBL" id="CBXV010000006">
    <property type="protein sequence ID" value="CDM65714.1"/>
    <property type="molecule type" value="Genomic_DNA"/>
</dbReference>
<sequence>MAQLQNEICEVTLARATSPILLAIDIGSSSVRAALFDGRGREVVATQARRAWSFRTADDGSSEADAEELLAIVVAVIDEALSRSPQDLTIEAVAISCFWHSLVALDRNGRPLTPIFGWADTRARHAARALRSRLDESEFHRRTGCRFHASYWPAKIVWLREHHPTLFAEVGRFVSFSEFFTDHLLDRSAMSVSMASGTGLFDQRGCAWEERLLAELRLRPEQLPDLADAQDLNANLRTEFSKRWPQLRRARWFAPFADGAVSNVGEGSLERERAVIMIGTSGAMRVIFAGEPPEDLPSSLWSYRVDRRRVVIGGALSDGGNLREWLCRSLMLDEATLDAELARLAPGGHGLTVLPFWSGERSTGWHDEARGAILGLSLHTRPIEIARAAMEAICYRFAAIADALRAVAPIEEWIASGGALQRSVFWTQMLADILEQPVGLSGVREASSRGAALLALEAMGRLRLCDVRPTIVRRFEPEAERASRYRAARARHERLYRLILEADDP</sequence>
<evidence type="ECO:0000313" key="7">
    <source>
        <dbReference type="EMBL" id="CDM65714.1"/>
    </source>
</evidence>
<proteinExistence type="inferred from homology"/>
<evidence type="ECO:0000259" key="5">
    <source>
        <dbReference type="Pfam" id="PF00370"/>
    </source>
</evidence>
<dbReference type="EC" id="2.7.1.12" evidence="7"/>
<dbReference type="PANTHER" id="PTHR43095">
    <property type="entry name" value="SUGAR KINASE"/>
    <property type="match status" value="1"/>
</dbReference>
<dbReference type="PANTHER" id="PTHR43095:SF2">
    <property type="entry name" value="GLUCONOKINASE"/>
    <property type="match status" value="1"/>
</dbReference>
<organism evidence="7 8">
    <name type="scientific">Pyrinomonas methylaliphatogenes</name>
    <dbReference type="NCBI Taxonomy" id="454194"/>
    <lineage>
        <taxon>Bacteria</taxon>
        <taxon>Pseudomonadati</taxon>
        <taxon>Acidobacteriota</taxon>
        <taxon>Blastocatellia</taxon>
        <taxon>Blastocatellales</taxon>
        <taxon>Pyrinomonadaceae</taxon>
        <taxon>Pyrinomonas</taxon>
    </lineage>
</organism>
<dbReference type="STRING" id="454194.PYK22_01720"/>
<dbReference type="PIRSF" id="PIRSF000538">
    <property type="entry name" value="GlpK"/>
    <property type="match status" value="1"/>
</dbReference>
<dbReference type="InterPro" id="IPR000577">
    <property type="entry name" value="Carb_kinase_FGGY"/>
</dbReference>
<name>A0A0B6WZI0_9BACT</name>
<dbReference type="GO" id="GO:0046316">
    <property type="term" value="F:gluconokinase activity"/>
    <property type="evidence" value="ECO:0007669"/>
    <property type="project" value="UniProtKB-EC"/>
</dbReference>
<evidence type="ECO:0000256" key="2">
    <source>
        <dbReference type="ARBA" id="ARBA00022679"/>
    </source>
</evidence>
<comment type="similarity">
    <text evidence="1 4">Belongs to the FGGY kinase family.</text>
</comment>
<dbReference type="Pfam" id="PF00370">
    <property type="entry name" value="FGGY_N"/>
    <property type="match status" value="1"/>
</dbReference>
<reference evidence="7 8" key="1">
    <citation type="submission" date="2013-12" db="EMBL/GenBank/DDBJ databases">
        <authorList>
            <person name="Stott M."/>
        </authorList>
    </citation>
    <scope>NUCLEOTIDE SEQUENCE [LARGE SCALE GENOMIC DNA]</scope>
    <source>
        <strain evidence="7 8">K22</strain>
    </source>
</reference>
<evidence type="ECO:0000256" key="4">
    <source>
        <dbReference type="RuleBase" id="RU003733"/>
    </source>
</evidence>
<dbReference type="CDD" id="cd07770">
    <property type="entry name" value="ASKHA_NBD_FGGY_GntK"/>
    <property type="match status" value="1"/>
</dbReference>
<evidence type="ECO:0000313" key="8">
    <source>
        <dbReference type="Proteomes" id="UP000031518"/>
    </source>
</evidence>
<keyword evidence="2 4" id="KW-0808">Transferase</keyword>
<gene>
    <name evidence="7" type="ORF">PYK22_01720</name>
</gene>
<dbReference type="RefSeq" id="WP_041976217.1">
    <property type="nucleotide sequence ID" value="NZ_CBXV010000006.1"/>
</dbReference>
<dbReference type="SUPFAM" id="SSF53067">
    <property type="entry name" value="Actin-like ATPase domain"/>
    <property type="match status" value="2"/>
</dbReference>
<keyword evidence="8" id="KW-1185">Reference proteome</keyword>
<dbReference type="InterPro" id="IPR043129">
    <property type="entry name" value="ATPase_NBD"/>
</dbReference>
<dbReference type="InterPro" id="IPR018483">
    <property type="entry name" value="Carb_kinase_FGGY_CS"/>
</dbReference>
<dbReference type="AlphaFoldDB" id="A0A0B6WZI0"/>